<dbReference type="OrthoDB" id="9991913at2759"/>
<reference evidence="4 5" key="1">
    <citation type="submission" date="2018-06" db="EMBL/GenBank/DDBJ databases">
        <title>Whole genome sequencing of Candida tropicalis (genome annotated by CSBL at Korea University).</title>
        <authorList>
            <person name="Ahn J."/>
        </authorList>
    </citation>
    <scope>NUCLEOTIDE SEQUENCE [LARGE SCALE GENOMIC DNA]</scope>
    <source>
        <strain evidence="4 5">ATCC 20962</strain>
    </source>
</reference>
<evidence type="ECO:0000313" key="4">
    <source>
        <dbReference type="EMBL" id="RCK56454.1"/>
    </source>
</evidence>
<organism evidence="4 5">
    <name type="scientific">Candida viswanathii</name>
    <dbReference type="NCBI Taxonomy" id="5486"/>
    <lineage>
        <taxon>Eukaryota</taxon>
        <taxon>Fungi</taxon>
        <taxon>Dikarya</taxon>
        <taxon>Ascomycota</taxon>
        <taxon>Saccharomycotina</taxon>
        <taxon>Pichiomycetes</taxon>
        <taxon>Debaryomycetaceae</taxon>
        <taxon>Candida/Lodderomyces clade</taxon>
        <taxon>Candida</taxon>
    </lineage>
</organism>
<protein>
    <submittedName>
        <fullName evidence="4">Glyoxylate reductase 1</fullName>
    </submittedName>
</protein>
<dbReference type="GO" id="GO:0051287">
    <property type="term" value="F:NAD binding"/>
    <property type="evidence" value="ECO:0007669"/>
    <property type="project" value="InterPro"/>
</dbReference>
<dbReference type="InterPro" id="IPR036291">
    <property type="entry name" value="NAD(P)-bd_dom_sf"/>
</dbReference>
<dbReference type="PANTHER" id="PTHR10996:SF257">
    <property type="entry name" value="GLYOXYLATE REDUCTASE 1"/>
    <property type="match status" value="1"/>
</dbReference>
<evidence type="ECO:0000256" key="1">
    <source>
        <dbReference type="ARBA" id="ARBA00005854"/>
    </source>
</evidence>
<keyword evidence="5" id="KW-1185">Reference proteome</keyword>
<comment type="caution">
    <text evidence="4">The sequence shown here is derived from an EMBL/GenBank/DDBJ whole genome shotgun (WGS) entry which is preliminary data.</text>
</comment>
<sequence length="201" mass="22554">MTTSTKPKVLRLSPFELSAERWDELREIADVIDLESKGREEFIHDLRTKYNDVTCIACDYYSFPRTGLFDAELATHMHKTLKTVNHCVSNVTEPVVGPTADAGVFLVLAAMRKFLQGNKALVTGQWPMAAAEGRNVIDMAHSPQGKTLAILGMGGIGRAIRDRLTPFGFEKIIYSNRNRLSPELEKNAEYASMDELYLQQM</sequence>
<dbReference type="GO" id="GO:0005829">
    <property type="term" value="C:cytosol"/>
    <property type="evidence" value="ECO:0007669"/>
    <property type="project" value="TreeGrafter"/>
</dbReference>
<evidence type="ECO:0000256" key="2">
    <source>
        <dbReference type="ARBA" id="ARBA00023002"/>
    </source>
</evidence>
<dbReference type="SUPFAM" id="SSF51735">
    <property type="entry name" value="NAD(P)-binding Rossmann-fold domains"/>
    <property type="match status" value="1"/>
</dbReference>
<dbReference type="InterPro" id="IPR050223">
    <property type="entry name" value="D-isomer_2-hydroxyacid_DH"/>
</dbReference>
<dbReference type="AlphaFoldDB" id="A0A367XS36"/>
<dbReference type="Proteomes" id="UP000253472">
    <property type="component" value="Unassembled WGS sequence"/>
</dbReference>
<proteinExistence type="inferred from homology"/>
<dbReference type="GO" id="GO:0030267">
    <property type="term" value="F:glyoxylate reductase (NADPH) activity"/>
    <property type="evidence" value="ECO:0007669"/>
    <property type="project" value="TreeGrafter"/>
</dbReference>
<evidence type="ECO:0000313" key="5">
    <source>
        <dbReference type="Proteomes" id="UP000253472"/>
    </source>
</evidence>
<dbReference type="STRING" id="5486.A0A367XS36"/>
<dbReference type="EMBL" id="QLNQ01000029">
    <property type="protein sequence ID" value="RCK56454.1"/>
    <property type="molecule type" value="Genomic_DNA"/>
</dbReference>
<dbReference type="GO" id="GO:0016618">
    <property type="term" value="F:hydroxypyruvate reductase [NAD(P)H] activity"/>
    <property type="evidence" value="ECO:0007669"/>
    <property type="project" value="TreeGrafter"/>
</dbReference>
<evidence type="ECO:0000259" key="3">
    <source>
        <dbReference type="Pfam" id="PF02826"/>
    </source>
</evidence>
<dbReference type="PANTHER" id="PTHR10996">
    <property type="entry name" value="2-HYDROXYACID DEHYDROGENASE-RELATED"/>
    <property type="match status" value="1"/>
</dbReference>
<name>A0A367XS36_9ASCO</name>
<keyword evidence="2" id="KW-0560">Oxidoreductase</keyword>
<feature type="domain" description="D-isomer specific 2-hydroxyacid dehydrogenase NAD-binding" evidence="3">
    <location>
        <begin position="105"/>
        <end position="197"/>
    </location>
</feature>
<dbReference type="InterPro" id="IPR006140">
    <property type="entry name" value="D-isomer_DH_NAD-bd"/>
</dbReference>
<comment type="similarity">
    <text evidence="1">Belongs to the D-isomer specific 2-hydroxyacid dehydrogenase family.</text>
</comment>
<gene>
    <name evidence="4" type="primary">GOR1_3</name>
    <name evidence="4" type="ORF">Cantr_04919</name>
</gene>
<dbReference type="Gene3D" id="3.40.50.720">
    <property type="entry name" value="NAD(P)-binding Rossmann-like Domain"/>
    <property type="match status" value="2"/>
</dbReference>
<accession>A0A367XS36</accession>
<dbReference type="Pfam" id="PF02826">
    <property type="entry name" value="2-Hacid_dh_C"/>
    <property type="match status" value="1"/>
</dbReference>